<feature type="region of interest" description="Disordered" evidence="1">
    <location>
        <begin position="34"/>
        <end position="59"/>
    </location>
</feature>
<feature type="region of interest" description="Disordered" evidence="1">
    <location>
        <begin position="1"/>
        <end position="20"/>
    </location>
</feature>
<dbReference type="AlphaFoldDB" id="A0A8X6MG58"/>
<evidence type="ECO:0000313" key="3">
    <source>
        <dbReference type="Proteomes" id="UP000887013"/>
    </source>
</evidence>
<dbReference type="EMBL" id="BMAW01045360">
    <property type="protein sequence ID" value="GFS49396.1"/>
    <property type="molecule type" value="Genomic_DNA"/>
</dbReference>
<feature type="compositionally biased region" description="Basic and acidic residues" evidence="1">
    <location>
        <begin position="34"/>
        <end position="55"/>
    </location>
</feature>
<keyword evidence="3" id="KW-1185">Reference proteome</keyword>
<name>A0A8X6MG58_NEPPI</name>
<accession>A0A8X6MG58</accession>
<organism evidence="2 3">
    <name type="scientific">Nephila pilipes</name>
    <name type="common">Giant wood spider</name>
    <name type="synonym">Nephila maculata</name>
    <dbReference type="NCBI Taxonomy" id="299642"/>
    <lineage>
        <taxon>Eukaryota</taxon>
        <taxon>Metazoa</taxon>
        <taxon>Ecdysozoa</taxon>
        <taxon>Arthropoda</taxon>
        <taxon>Chelicerata</taxon>
        <taxon>Arachnida</taxon>
        <taxon>Araneae</taxon>
        <taxon>Araneomorphae</taxon>
        <taxon>Entelegynae</taxon>
        <taxon>Araneoidea</taxon>
        <taxon>Nephilidae</taxon>
        <taxon>Nephila</taxon>
    </lineage>
</organism>
<evidence type="ECO:0000256" key="1">
    <source>
        <dbReference type="SAM" id="MobiDB-lite"/>
    </source>
</evidence>
<reference evidence="2" key="1">
    <citation type="submission" date="2020-08" db="EMBL/GenBank/DDBJ databases">
        <title>Multicomponent nature underlies the extraordinary mechanical properties of spider dragline silk.</title>
        <authorList>
            <person name="Kono N."/>
            <person name="Nakamura H."/>
            <person name="Mori M."/>
            <person name="Yoshida Y."/>
            <person name="Ohtoshi R."/>
            <person name="Malay A.D."/>
            <person name="Moran D.A.P."/>
            <person name="Tomita M."/>
            <person name="Numata K."/>
            <person name="Arakawa K."/>
        </authorList>
    </citation>
    <scope>NUCLEOTIDE SEQUENCE</scope>
</reference>
<gene>
    <name evidence="2" type="ORF">NPIL_411191</name>
</gene>
<evidence type="ECO:0000313" key="2">
    <source>
        <dbReference type="EMBL" id="GFS49396.1"/>
    </source>
</evidence>
<proteinExistence type="predicted"/>
<sequence>MVCWGDEGPSHTQGGSDRRFRWRPHETIPFHYRMPREEAKKRDSSRFAAPDDRWGKTHLTHPPLGLETIPLVAGGINLLFRMRARGGG</sequence>
<comment type="caution">
    <text evidence="2">The sequence shown here is derived from an EMBL/GenBank/DDBJ whole genome shotgun (WGS) entry which is preliminary data.</text>
</comment>
<dbReference type="Proteomes" id="UP000887013">
    <property type="component" value="Unassembled WGS sequence"/>
</dbReference>
<protein>
    <submittedName>
        <fullName evidence="2">Uncharacterized protein</fullName>
    </submittedName>
</protein>